<proteinExistence type="predicted"/>
<dbReference type="EMBL" id="KQ981617">
    <property type="protein sequence ID" value="KYN39269.1"/>
    <property type="molecule type" value="Genomic_DNA"/>
</dbReference>
<keyword evidence="1" id="KW-0812">Transmembrane</keyword>
<feature type="transmembrane region" description="Helical" evidence="1">
    <location>
        <begin position="56"/>
        <end position="74"/>
    </location>
</feature>
<evidence type="ECO:0000313" key="2">
    <source>
        <dbReference type="EMBL" id="KYN39269.1"/>
    </source>
</evidence>
<feature type="transmembrane region" description="Helical" evidence="1">
    <location>
        <begin position="29"/>
        <end position="49"/>
    </location>
</feature>
<organism evidence="2 3">
    <name type="scientific">Trachymyrmex septentrionalis</name>
    <dbReference type="NCBI Taxonomy" id="34720"/>
    <lineage>
        <taxon>Eukaryota</taxon>
        <taxon>Metazoa</taxon>
        <taxon>Ecdysozoa</taxon>
        <taxon>Arthropoda</taxon>
        <taxon>Hexapoda</taxon>
        <taxon>Insecta</taxon>
        <taxon>Pterygota</taxon>
        <taxon>Neoptera</taxon>
        <taxon>Endopterygota</taxon>
        <taxon>Hymenoptera</taxon>
        <taxon>Apocrita</taxon>
        <taxon>Aculeata</taxon>
        <taxon>Formicoidea</taxon>
        <taxon>Formicidae</taxon>
        <taxon>Myrmicinae</taxon>
        <taxon>Trachymyrmex</taxon>
    </lineage>
</organism>
<feature type="non-terminal residue" evidence="2">
    <location>
        <position position="1"/>
    </location>
</feature>
<keyword evidence="1" id="KW-0472">Membrane</keyword>
<name>A0A195FGY6_9HYME</name>
<protein>
    <submittedName>
        <fullName evidence="2">Uncharacterized protein</fullName>
    </submittedName>
</protein>
<evidence type="ECO:0000313" key="3">
    <source>
        <dbReference type="Proteomes" id="UP000078541"/>
    </source>
</evidence>
<dbReference type="AlphaFoldDB" id="A0A195FGY6"/>
<accession>A0A195FGY6</accession>
<keyword evidence="3" id="KW-1185">Reference proteome</keyword>
<dbReference type="Proteomes" id="UP000078541">
    <property type="component" value="Unassembled WGS sequence"/>
</dbReference>
<dbReference type="STRING" id="34720.A0A195FGY6"/>
<sequence length="97" mass="11129">FASVINNKCKSYVSWFPDPSSVAVDTFTLAWEGLCFYVFHLFILLSPVLRKIVDDGAAGMLVMLWFPLFCHLLRSQPLIPPSIYSLLSFLFRNHYPV</sequence>
<keyword evidence="1" id="KW-1133">Transmembrane helix</keyword>
<reference evidence="2 3" key="1">
    <citation type="submission" date="2016-03" db="EMBL/GenBank/DDBJ databases">
        <title>Trachymyrmex septentrionalis WGS genome.</title>
        <authorList>
            <person name="Nygaard S."/>
            <person name="Hu H."/>
            <person name="Boomsma J."/>
            <person name="Zhang G."/>
        </authorList>
    </citation>
    <scope>NUCLEOTIDE SEQUENCE [LARGE SCALE GENOMIC DNA]</scope>
    <source>
        <strain evidence="2">Tsep2-gDNA-1</strain>
        <tissue evidence="2">Whole body</tissue>
    </source>
</reference>
<gene>
    <name evidence="2" type="ORF">ALC56_06346</name>
</gene>
<evidence type="ECO:0000256" key="1">
    <source>
        <dbReference type="SAM" id="Phobius"/>
    </source>
</evidence>